<dbReference type="InterPro" id="IPR006268">
    <property type="entry name" value="DAHP_syn_2"/>
</dbReference>
<dbReference type="SMART" id="SM00830">
    <property type="entry name" value="CM_2"/>
    <property type="match status" value="1"/>
</dbReference>
<name>A0A4Q0I283_9FIRM</name>
<dbReference type="AlphaFoldDB" id="A0A4Q0I283"/>
<dbReference type="Gene3D" id="1.20.59.10">
    <property type="entry name" value="Chorismate mutase"/>
    <property type="match status" value="1"/>
</dbReference>
<dbReference type="InterPro" id="IPR036979">
    <property type="entry name" value="CM_dom_sf"/>
</dbReference>
<dbReference type="InterPro" id="IPR002701">
    <property type="entry name" value="CM_II_prokaryot"/>
</dbReference>
<dbReference type="PROSITE" id="PS51168">
    <property type="entry name" value="CHORISMATE_MUT_2"/>
    <property type="match status" value="1"/>
</dbReference>
<dbReference type="NCBIfam" id="NF006421">
    <property type="entry name" value="PRK08673.1"/>
    <property type="match status" value="1"/>
</dbReference>
<dbReference type="InterPro" id="IPR006218">
    <property type="entry name" value="DAHP1/KDSA"/>
</dbReference>
<evidence type="ECO:0000256" key="1">
    <source>
        <dbReference type="ARBA" id="ARBA00022679"/>
    </source>
</evidence>
<accession>A0A4Q0I283</accession>
<dbReference type="InterPro" id="IPR013785">
    <property type="entry name" value="Aldolase_TIM"/>
</dbReference>
<dbReference type="NCBIfam" id="NF009239">
    <property type="entry name" value="PRK12595.1"/>
    <property type="match status" value="1"/>
</dbReference>
<dbReference type="EMBL" id="RLII01000021">
    <property type="protein sequence ID" value="RXE58296.1"/>
    <property type="molecule type" value="Genomic_DNA"/>
</dbReference>
<dbReference type="Gene3D" id="3.20.20.70">
    <property type="entry name" value="Aldolase class I"/>
    <property type="match status" value="1"/>
</dbReference>
<dbReference type="GO" id="GO:0004106">
    <property type="term" value="F:chorismate mutase activity"/>
    <property type="evidence" value="ECO:0007669"/>
    <property type="project" value="InterPro"/>
</dbReference>
<sequence>MMSEELKSLIQEIDYLNLSILEIVNKRMKLIKEMSELKDEICTEYFSPEYESEMMEKILSKNNGPLYDELIEEIFSIIFSTSLKFMGISRQKKLLISSSSNQCFSSIGEMFGFDNSEPIIIAGPCAVERLEYLEIIAKFLKEKGLKFIRGGAYKPRTSPYDFQGLKEEGLKILHEVSKLYRLISVTEVVDTRDVELVSKYVDILQIGARNMQNFELLKEVGHTNRPVLLKRGLSATIEELMFAAEYIVLEGNKNVILCERGIRTCETKTRNTLDISSIPIIKKETKLPIIADLSHSLGRKDIVNSIAKAVLSAGADGIMIEVHPNPVFALSDSKQQLNLSEFDEMLSLIKDIKSTKT</sequence>
<dbReference type="PANTHER" id="PTHR43018:SF1">
    <property type="entry name" value="PROTEIN AROA(G)"/>
    <property type="match status" value="1"/>
</dbReference>
<keyword evidence="1 3" id="KW-0808">Transferase</keyword>
<keyword evidence="4" id="KW-1185">Reference proteome</keyword>
<protein>
    <submittedName>
        <fullName evidence="3">3-deoxy-7-phosphoheptulonate synthase</fullName>
        <ecNumber evidence="3">2.5.1.54</ecNumber>
    </submittedName>
</protein>
<gene>
    <name evidence="3" type="primary">aroF</name>
    <name evidence="3" type="ORF">EFD62_13335</name>
</gene>
<evidence type="ECO:0000259" key="2">
    <source>
        <dbReference type="PROSITE" id="PS51168"/>
    </source>
</evidence>
<dbReference type="InterPro" id="IPR036263">
    <property type="entry name" value="Chorismate_II_sf"/>
</dbReference>
<dbReference type="GO" id="GO:0016832">
    <property type="term" value="F:aldehyde-lyase activity"/>
    <property type="evidence" value="ECO:0007669"/>
    <property type="project" value="InterPro"/>
</dbReference>
<dbReference type="EC" id="2.5.1.54" evidence="3"/>
<dbReference type="SUPFAM" id="SSF51569">
    <property type="entry name" value="Aldolase"/>
    <property type="match status" value="1"/>
</dbReference>
<dbReference type="Pfam" id="PF01817">
    <property type="entry name" value="CM_2"/>
    <property type="match status" value="1"/>
</dbReference>
<reference evidence="4" key="1">
    <citation type="submission" date="2018-11" db="EMBL/GenBank/DDBJ databases">
        <title>Genome sequencing of a novel mesophilic and cellulolytic organism within the genus Hungateiclostridium.</title>
        <authorList>
            <person name="Rettenmaier R."/>
            <person name="Liebl W."/>
            <person name="Zverlov V."/>
        </authorList>
    </citation>
    <scope>NUCLEOTIDE SEQUENCE [LARGE SCALE GENOMIC DNA]</scope>
    <source>
        <strain evidence="4">N2K1</strain>
    </source>
</reference>
<dbReference type="GO" id="GO:0009073">
    <property type="term" value="P:aromatic amino acid family biosynthetic process"/>
    <property type="evidence" value="ECO:0007669"/>
    <property type="project" value="InterPro"/>
</dbReference>
<comment type="caution">
    <text evidence="3">The sequence shown here is derived from an EMBL/GenBank/DDBJ whole genome shotgun (WGS) entry which is preliminary data.</text>
</comment>
<organism evidence="3 4">
    <name type="scientific">Acetivibrio mesophilus</name>
    <dbReference type="NCBI Taxonomy" id="2487273"/>
    <lineage>
        <taxon>Bacteria</taxon>
        <taxon>Bacillati</taxon>
        <taxon>Bacillota</taxon>
        <taxon>Clostridia</taxon>
        <taxon>Eubacteriales</taxon>
        <taxon>Oscillospiraceae</taxon>
        <taxon>Acetivibrio</taxon>
    </lineage>
</organism>
<evidence type="ECO:0000313" key="4">
    <source>
        <dbReference type="Proteomes" id="UP000289166"/>
    </source>
</evidence>
<dbReference type="PANTHER" id="PTHR43018">
    <property type="entry name" value="PHOSPHO-2-DEHYDRO-3-DEOXYHEPTONATE ALDOLASE"/>
    <property type="match status" value="1"/>
</dbReference>
<dbReference type="Proteomes" id="UP000289166">
    <property type="component" value="Unassembled WGS sequence"/>
</dbReference>
<proteinExistence type="predicted"/>
<dbReference type="SUPFAM" id="SSF48600">
    <property type="entry name" value="Chorismate mutase II"/>
    <property type="match status" value="1"/>
</dbReference>
<feature type="domain" description="Chorismate mutase" evidence="2">
    <location>
        <begin position="1"/>
        <end position="90"/>
    </location>
</feature>
<dbReference type="GO" id="GO:0046417">
    <property type="term" value="P:chorismate metabolic process"/>
    <property type="evidence" value="ECO:0007669"/>
    <property type="project" value="InterPro"/>
</dbReference>
<dbReference type="OrthoDB" id="9780456at2"/>
<dbReference type="InterPro" id="IPR052899">
    <property type="entry name" value="Class-I_DAHP_synthase"/>
</dbReference>
<evidence type="ECO:0000313" key="3">
    <source>
        <dbReference type="EMBL" id="RXE58296.1"/>
    </source>
</evidence>
<dbReference type="GO" id="GO:0003849">
    <property type="term" value="F:3-deoxy-7-phosphoheptulonate synthase activity"/>
    <property type="evidence" value="ECO:0007669"/>
    <property type="project" value="UniProtKB-EC"/>
</dbReference>
<dbReference type="Pfam" id="PF00793">
    <property type="entry name" value="DAHP_synth_1"/>
    <property type="match status" value="1"/>
</dbReference>
<dbReference type="NCBIfam" id="TIGR01361">
    <property type="entry name" value="DAHP_synth_Bsub"/>
    <property type="match status" value="1"/>
</dbReference>